<evidence type="ECO:0000259" key="2">
    <source>
        <dbReference type="PROSITE" id="PS50943"/>
    </source>
</evidence>
<dbReference type="RefSeq" id="WP_269427277.1">
    <property type="nucleotide sequence ID" value="NZ_JAPWGM010000003.1"/>
</dbReference>
<sequence length="74" mass="8248">MVGKDYTSIQKQFGDNLQKIRHNKGLSLRALAANCEIDDSKISKIENGKFNIKLSTIIELAKGLEVKPADLLDF</sequence>
<protein>
    <submittedName>
        <fullName evidence="3">Helix-turn-helix transcriptional regulator</fullName>
    </submittedName>
</protein>
<dbReference type="InterPro" id="IPR010982">
    <property type="entry name" value="Lambda_DNA-bd_dom_sf"/>
</dbReference>
<dbReference type="PANTHER" id="PTHR46797">
    <property type="entry name" value="HTH-TYPE TRANSCRIPTIONAL REGULATOR"/>
    <property type="match status" value="1"/>
</dbReference>
<dbReference type="Gene3D" id="1.10.260.40">
    <property type="entry name" value="lambda repressor-like DNA-binding domains"/>
    <property type="match status" value="1"/>
</dbReference>
<organism evidence="3 4">
    <name type="scientific">Pedobacter punctiformis</name>
    <dbReference type="NCBI Taxonomy" id="3004097"/>
    <lineage>
        <taxon>Bacteria</taxon>
        <taxon>Pseudomonadati</taxon>
        <taxon>Bacteroidota</taxon>
        <taxon>Sphingobacteriia</taxon>
        <taxon>Sphingobacteriales</taxon>
        <taxon>Sphingobacteriaceae</taxon>
        <taxon>Pedobacter</taxon>
    </lineage>
</organism>
<dbReference type="SUPFAM" id="SSF47413">
    <property type="entry name" value="lambda repressor-like DNA-binding domains"/>
    <property type="match status" value="1"/>
</dbReference>
<keyword evidence="4" id="KW-1185">Reference proteome</keyword>
<proteinExistence type="predicted"/>
<dbReference type="InterPro" id="IPR050807">
    <property type="entry name" value="TransReg_Diox_bact_type"/>
</dbReference>
<dbReference type="PANTHER" id="PTHR46797:SF1">
    <property type="entry name" value="METHYLPHOSPHONATE SYNTHASE"/>
    <property type="match status" value="1"/>
</dbReference>
<accession>A0ABT4L8F3</accession>
<keyword evidence="1" id="KW-0238">DNA-binding</keyword>
<name>A0ABT4L8F3_9SPHI</name>
<dbReference type="Pfam" id="PF13560">
    <property type="entry name" value="HTH_31"/>
    <property type="match status" value="1"/>
</dbReference>
<dbReference type="EMBL" id="JAPWGM010000003">
    <property type="protein sequence ID" value="MCZ4244204.1"/>
    <property type="molecule type" value="Genomic_DNA"/>
</dbReference>
<evidence type="ECO:0000256" key="1">
    <source>
        <dbReference type="ARBA" id="ARBA00023125"/>
    </source>
</evidence>
<evidence type="ECO:0000313" key="3">
    <source>
        <dbReference type="EMBL" id="MCZ4244204.1"/>
    </source>
</evidence>
<reference evidence="3" key="1">
    <citation type="submission" date="2022-12" db="EMBL/GenBank/DDBJ databases">
        <title>Genome sequence of HCMS5-2.</title>
        <authorList>
            <person name="Woo H."/>
        </authorList>
    </citation>
    <scope>NUCLEOTIDE SEQUENCE</scope>
    <source>
        <strain evidence="3">HCMS5-2</strain>
    </source>
</reference>
<dbReference type="SMART" id="SM00530">
    <property type="entry name" value="HTH_XRE"/>
    <property type="match status" value="1"/>
</dbReference>
<comment type="caution">
    <text evidence="3">The sequence shown here is derived from an EMBL/GenBank/DDBJ whole genome shotgun (WGS) entry which is preliminary data.</text>
</comment>
<dbReference type="PROSITE" id="PS50943">
    <property type="entry name" value="HTH_CROC1"/>
    <property type="match status" value="1"/>
</dbReference>
<feature type="domain" description="HTH cro/C1-type" evidence="2">
    <location>
        <begin position="17"/>
        <end position="71"/>
    </location>
</feature>
<dbReference type="Proteomes" id="UP001144347">
    <property type="component" value="Unassembled WGS sequence"/>
</dbReference>
<evidence type="ECO:0000313" key="4">
    <source>
        <dbReference type="Proteomes" id="UP001144347"/>
    </source>
</evidence>
<dbReference type="InterPro" id="IPR001387">
    <property type="entry name" value="Cro/C1-type_HTH"/>
</dbReference>
<gene>
    <name evidence="3" type="ORF">O0955_09315</name>
</gene>
<dbReference type="CDD" id="cd00093">
    <property type="entry name" value="HTH_XRE"/>
    <property type="match status" value="1"/>
</dbReference>